<evidence type="ECO:0000256" key="5">
    <source>
        <dbReference type="ARBA" id="ARBA00022676"/>
    </source>
</evidence>
<feature type="transmembrane region" description="Helical" evidence="14">
    <location>
        <begin position="489"/>
        <end position="511"/>
    </location>
</feature>
<evidence type="ECO:0000256" key="14">
    <source>
        <dbReference type="SAM" id="Phobius"/>
    </source>
</evidence>
<dbReference type="GO" id="GO:0008360">
    <property type="term" value="P:regulation of cell shape"/>
    <property type="evidence" value="ECO:0007669"/>
    <property type="project" value="UniProtKB-KW"/>
</dbReference>
<evidence type="ECO:0000256" key="13">
    <source>
        <dbReference type="ARBA" id="ARBA00047777"/>
    </source>
</evidence>
<evidence type="ECO:0000256" key="6">
    <source>
        <dbReference type="ARBA" id="ARBA00022679"/>
    </source>
</evidence>
<evidence type="ECO:0000313" key="17">
    <source>
        <dbReference type="Proteomes" id="UP000015105"/>
    </source>
</evidence>
<keyword evidence="11" id="KW-0961">Cell wall biogenesis/degradation</keyword>
<keyword evidence="4" id="KW-1003">Cell membrane</keyword>
<dbReference type="InterPro" id="IPR003440">
    <property type="entry name" value="Glyco_trans_48_dom"/>
</dbReference>
<dbReference type="GO" id="GO:0000148">
    <property type="term" value="C:1,3-beta-D-glucan synthase complex"/>
    <property type="evidence" value="ECO:0007669"/>
    <property type="project" value="InterPro"/>
</dbReference>
<evidence type="ECO:0000256" key="3">
    <source>
        <dbReference type="ARBA" id="ARBA00012589"/>
    </source>
</evidence>
<dbReference type="GO" id="GO:0005886">
    <property type="term" value="C:plasma membrane"/>
    <property type="evidence" value="ECO:0007669"/>
    <property type="project" value="UniProtKB-SubCell"/>
</dbReference>
<protein>
    <recommendedName>
        <fullName evidence="12">1,3-beta-glucan synthase</fullName>
        <ecNumber evidence="3">2.4.1.34</ecNumber>
    </recommendedName>
    <alternativeName>
        <fullName evidence="12">1,3-beta-glucan synthase</fullName>
    </alternativeName>
</protein>
<evidence type="ECO:0000256" key="9">
    <source>
        <dbReference type="ARBA" id="ARBA00022989"/>
    </source>
</evidence>
<reference evidence="17" key="1">
    <citation type="journal article" date="2014" name="Science">
        <title>Ancient hybridizations among the ancestral genomes of bread wheat.</title>
        <authorList>
            <consortium name="International Wheat Genome Sequencing Consortium,"/>
            <person name="Marcussen T."/>
            <person name="Sandve S.R."/>
            <person name="Heier L."/>
            <person name="Spannagl M."/>
            <person name="Pfeifer M."/>
            <person name="Jakobsen K.S."/>
            <person name="Wulff B.B."/>
            <person name="Steuernagel B."/>
            <person name="Mayer K.F."/>
            <person name="Olsen O.A."/>
        </authorList>
    </citation>
    <scope>NUCLEOTIDE SEQUENCE [LARGE SCALE GENOMIC DNA]</scope>
    <source>
        <strain evidence="17">cv. AL8/78</strain>
    </source>
</reference>
<evidence type="ECO:0000256" key="8">
    <source>
        <dbReference type="ARBA" id="ARBA00022960"/>
    </source>
</evidence>
<dbReference type="GO" id="GO:0071555">
    <property type="term" value="P:cell wall organization"/>
    <property type="evidence" value="ECO:0007669"/>
    <property type="project" value="UniProtKB-KW"/>
</dbReference>
<sequence length="1171" mass="135024">GAGPGGGEPSSTPAPASGGRRILRTQTAGNLGESIFDSEVVPSSLVEIAPILRVANEVEASNPRVAYLCRFYAFEKAHRLDPTSSGRGVRQFKTALLQRLERENDPTLKGRVKQSDAREMQSFYQHYYKKYIQALQNAADKADRAQLTKAYQTAAVLFEVLKAVNVSQKIEVDQILETHNQVEEKKKLYLPYNILPLDPDSAANQAIMRYPEKDNVSNQREHLILLLANVHIREMSKPDQQSKLDDHALDIVMKKLFKNYKRWCKYLGRKSSLWLPTIQQEVQQRKLLYMGLYLLIWGEAANLRFMPECLCYIYHHMAFELYGMLAGNVSPTTGENVKPAYGGAEEAFLKKVVTPIYKIIEMEAERSKTMKSKHSHWRNYDDLNEYFWSRDCFRLGWPMRADADFFKTPNFVLNPRDQTNGEHRPAGNDHWMGKVNFVEIRSFWHIFRSFDRMWSFLILSLQAMVIVAWNGGTPGDIFDAGVFKQVLSIFITAAVMKMGQAILDIVLSWKARRSMSLAVKLRYILKLLSGAAWVVILPVTYAYTSDNPTGLNRTIKSWFGDGRNQPSLYILAVVIYLSPNMLAATLFIFPVLRRFLEKSNLKVVALIMWWSQPRLFVGRGMHEGAFSLFKYTMFWVVLLATKLVVSFYVEIRPLVQPTKDIMKVPITTFQWHEFFPHAKNNIGVVIALWAPIILVYFMDTQIWYAIFSTLVGGIYGACRRLGEIRTLGMLRSRFESLPKAFNDHLIPNDSKRRGFRSAFSSKPYKKPEDGKEEDKIAARFAQIWNLIITSFRQEDLIDNREKDLLLVPYCKDREMDMIQWPPFLLASKIPIALDMAADSGGKDRDLKKRMNSDPYFTYAIKECYASFKNVIYAVVVGPRERDVIQKIFKVVDDLVAADTLIKDLHMSNLPTLSKKFIELLVILQKNNKDDLGQVIILFQDMLEVVTRDIMEDQLTELLEPVHGGNNRKHEGITPLDQQEQEQLFTKAVEFEFPVKASDAWKEKIKRLHLLLTVKESAMDVPTNLDARRRISFFANSLFMDMPKAPKVRNMLPFSVLTPYYKEDVLFSSQALEEENEDGVSILFYLQKIYPDEWKNFLERVDCKNEEELRETEQTEDELRLWASYRGQTLTRTVRGMMYYRQALVLQSCLDMAPENGISISYGRLQGCRYTI</sequence>
<reference evidence="16" key="5">
    <citation type="journal article" date="2021" name="G3 (Bethesda)">
        <title>Aegilops tauschii genome assembly Aet v5.0 features greater sequence contiguity and improved annotation.</title>
        <authorList>
            <person name="Wang L."/>
            <person name="Zhu T."/>
            <person name="Rodriguez J.C."/>
            <person name="Deal K.R."/>
            <person name="Dubcovsky J."/>
            <person name="McGuire P.E."/>
            <person name="Lux T."/>
            <person name="Spannagl M."/>
            <person name="Mayer K.F.X."/>
            <person name="Baldrich P."/>
            <person name="Meyers B.C."/>
            <person name="Huo N."/>
            <person name="Gu Y.Q."/>
            <person name="Zhou H."/>
            <person name="Devos K.M."/>
            <person name="Bennetzen J.L."/>
            <person name="Unver T."/>
            <person name="Budak H."/>
            <person name="Gulick P.J."/>
            <person name="Galiba G."/>
            <person name="Kalapos B."/>
            <person name="Nelson D.R."/>
            <person name="Li P."/>
            <person name="You F.M."/>
            <person name="Luo M.C."/>
            <person name="Dvorak J."/>
        </authorList>
    </citation>
    <scope>NUCLEOTIDE SEQUENCE [LARGE SCALE GENOMIC DNA]</scope>
    <source>
        <strain evidence="16">cv. AL8/78</strain>
    </source>
</reference>
<keyword evidence="8" id="KW-0133">Cell shape</keyword>
<evidence type="ECO:0000256" key="7">
    <source>
        <dbReference type="ARBA" id="ARBA00022692"/>
    </source>
</evidence>
<accession>A0A453Q8F2</accession>
<dbReference type="InterPro" id="IPR026899">
    <property type="entry name" value="FKS1-like_dom1"/>
</dbReference>
<evidence type="ECO:0000256" key="2">
    <source>
        <dbReference type="ARBA" id="ARBA00009040"/>
    </source>
</evidence>
<feature type="domain" description="1,3-beta-glucan synthase component FKS1-like" evidence="15">
    <location>
        <begin position="284"/>
        <end position="400"/>
    </location>
</feature>
<dbReference type="InterPro" id="IPR023175">
    <property type="entry name" value="Vta1/CALS_N_sf"/>
</dbReference>
<dbReference type="PANTHER" id="PTHR12741">
    <property type="entry name" value="LYST-INTERACTING PROTEIN LIP5 DOPAMINE RESPONSIVE PROTEIN DRG-1"/>
    <property type="match status" value="1"/>
</dbReference>
<dbReference type="GO" id="GO:0006075">
    <property type="term" value="P:(1-&gt;3)-beta-D-glucan biosynthetic process"/>
    <property type="evidence" value="ECO:0007669"/>
    <property type="project" value="InterPro"/>
</dbReference>
<proteinExistence type="inferred from homology"/>
<evidence type="ECO:0000256" key="1">
    <source>
        <dbReference type="ARBA" id="ARBA00004651"/>
    </source>
</evidence>
<dbReference type="Gramene" id="AET6Gv21015200.30">
    <property type="protein sequence ID" value="AET6Gv21015200.30"/>
    <property type="gene ID" value="AET6Gv21015200"/>
</dbReference>
<reference evidence="16" key="4">
    <citation type="submission" date="2019-03" db="UniProtKB">
        <authorList>
            <consortium name="EnsemblPlants"/>
        </authorList>
    </citation>
    <scope>IDENTIFICATION</scope>
</reference>
<feature type="transmembrane region" description="Helical" evidence="14">
    <location>
        <begin position="628"/>
        <end position="649"/>
    </location>
</feature>
<comment type="subcellular location">
    <subcellularLocation>
        <location evidence="1">Cell membrane</location>
        <topology evidence="1">Multi-pass membrane protein</topology>
    </subcellularLocation>
</comment>
<dbReference type="Pfam" id="PF02364">
    <property type="entry name" value="Glucan_synthase"/>
    <property type="match status" value="1"/>
</dbReference>
<reference evidence="17" key="2">
    <citation type="journal article" date="2017" name="Nat. Plants">
        <title>The Aegilops tauschii genome reveals multiple impacts of transposons.</title>
        <authorList>
            <person name="Zhao G."/>
            <person name="Zou C."/>
            <person name="Li K."/>
            <person name="Wang K."/>
            <person name="Li T."/>
            <person name="Gao L."/>
            <person name="Zhang X."/>
            <person name="Wang H."/>
            <person name="Yang Z."/>
            <person name="Liu X."/>
            <person name="Jiang W."/>
            <person name="Mao L."/>
            <person name="Kong X."/>
            <person name="Jiao Y."/>
            <person name="Jia J."/>
        </authorList>
    </citation>
    <scope>NUCLEOTIDE SEQUENCE [LARGE SCALE GENOMIC DNA]</scope>
    <source>
        <strain evidence="17">cv. AL8/78</strain>
    </source>
</reference>
<dbReference type="SMART" id="SM01205">
    <property type="entry name" value="FKS1_dom1"/>
    <property type="match status" value="1"/>
</dbReference>
<dbReference type="FunFam" id="1.25.40.270:FF:000002">
    <property type="entry name" value="callose synthase 3"/>
    <property type="match status" value="1"/>
</dbReference>
<dbReference type="InterPro" id="IPR058851">
    <property type="entry name" value="CALS1_helical"/>
</dbReference>
<evidence type="ECO:0000256" key="11">
    <source>
        <dbReference type="ARBA" id="ARBA00023316"/>
    </source>
</evidence>
<evidence type="ECO:0000256" key="12">
    <source>
        <dbReference type="ARBA" id="ARBA00032165"/>
    </source>
</evidence>
<keyword evidence="6" id="KW-0808">Transferase</keyword>
<reference evidence="16" key="3">
    <citation type="journal article" date="2017" name="Nature">
        <title>Genome sequence of the progenitor of the wheat D genome Aegilops tauschii.</title>
        <authorList>
            <person name="Luo M.C."/>
            <person name="Gu Y.Q."/>
            <person name="Puiu D."/>
            <person name="Wang H."/>
            <person name="Twardziok S.O."/>
            <person name="Deal K.R."/>
            <person name="Huo N."/>
            <person name="Zhu T."/>
            <person name="Wang L."/>
            <person name="Wang Y."/>
            <person name="McGuire P.E."/>
            <person name="Liu S."/>
            <person name="Long H."/>
            <person name="Ramasamy R.K."/>
            <person name="Rodriguez J.C."/>
            <person name="Van S.L."/>
            <person name="Yuan L."/>
            <person name="Wang Z."/>
            <person name="Xia Z."/>
            <person name="Xiao L."/>
            <person name="Anderson O.D."/>
            <person name="Ouyang S."/>
            <person name="Liang Y."/>
            <person name="Zimin A.V."/>
            <person name="Pertea G."/>
            <person name="Qi P."/>
            <person name="Bennetzen J.L."/>
            <person name="Dai X."/>
            <person name="Dawson M.W."/>
            <person name="Muller H.G."/>
            <person name="Kugler K."/>
            <person name="Rivarola-Duarte L."/>
            <person name="Spannagl M."/>
            <person name="Mayer K.F.X."/>
            <person name="Lu F.H."/>
            <person name="Bevan M.W."/>
            <person name="Leroy P."/>
            <person name="Li P."/>
            <person name="You F.M."/>
            <person name="Sun Q."/>
            <person name="Liu Z."/>
            <person name="Lyons E."/>
            <person name="Wicker T."/>
            <person name="Salzberg S.L."/>
            <person name="Devos K.M."/>
            <person name="Dvorak J."/>
        </authorList>
    </citation>
    <scope>NUCLEOTIDE SEQUENCE [LARGE SCALE GENOMIC DNA]</scope>
    <source>
        <strain evidence="16">cv. AL8/78</strain>
    </source>
</reference>
<comment type="catalytic activity">
    <reaction evidence="13">
        <text>[(1-&gt;3)-beta-D-glucosyl](n) + UDP-alpha-D-glucose = [(1-&gt;3)-beta-D-glucosyl](n+1) + UDP + H(+)</text>
        <dbReference type="Rhea" id="RHEA:21476"/>
        <dbReference type="Rhea" id="RHEA-COMP:11146"/>
        <dbReference type="Rhea" id="RHEA-COMP:14303"/>
        <dbReference type="ChEBI" id="CHEBI:15378"/>
        <dbReference type="ChEBI" id="CHEBI:37671"/>
        <dbReference type="ChEBI" id="CHEBI:58223"/>
        <dbReference type="ChEBI" id="CHEBI:58885"/>
        <dbReference type="EC" id="2.4.1.34"/>
    </reaction>
</comment>
<dbReference type="EC" id="2.4.1.34" evidence="3"/>
<dbReference type="AlphaFoldDB" id="A0A453Q8F2"/>
<comment type="similarity">
    <text evidence="2">Belongs to the glycosyltransferase 48 family.</text>
</comment>
<dbReference type="InterPro" id="IPR039431">
    <property type="entry name" value="Vta1/CALS_N"/>
</dbReference>
<feature type="transmembrane region" description="Helical" evidence="14">
    <location>
        <begin position="523"/>
        <end position="543"/>
    </location>
</feature>
<dbReference type="Pfam" id="PF04652">
    <property type="entry name" value="Vta1"/>
    <property type="match status" value="1"/>
</dbReference>
<keyword evidence="10 14" id="KW-0472">Membrane</keyword>
<dbReference type="EnsemblPlants" id="AET6Gv21015200.30">
    <property type="protein sequence ID" value="AET6Gv21015200.30"/>
    <property type="gene ID" value="AET6Gv21015200"/>
</dbReference>
<evidence type="ECO:0000259" key="15">
    <source>
        <dbReference type="SMART" id="SM01205"/>
    </source>
</evidence>
<name>A0A453Q8F2_AEGTS</name>
<feature type="transmembrane region" description="Helical" evidence="14">
    <location>
        <begin position="680"/>
        <end position="697"/>
    </location>
</feature>
<organism evidence="16 17">
    <name type="scientific">Aegilops tauschii subsp. strangulata</name>
    <name type="common">Goatgrass</name>
    <dbReference type="NCBI Taxonomy" id="200361"/>
    <lineage>
        <taxon>Eukaryota</taxon>
        <taxon>Viridiplantae</taxon>
        <taxon>Streptophyta</taxon>
        <taxon>Embryophyta</taxon>
        <taxon>Tracheophyta</taxon>
        <taxon>Spermatophyta</taxon>
        <taxon>Magnoliopsida</taxon>
        <taxon>Liliopsida</taxon>
        <taxon>Poales</taxon>
        <taxon>Poaceae</taxon>
        <taxon>BOP clade</taxon>
        <taxon>Pooideae</taxon>
        <taxon>Triticodae</taxon>
        <taxon>Triticeae</taxon>
        <taxon>Triticinae</taxon>
        <taxon>Aegilops</taxon>
    </lineage>
</organism>
<keyword evidence="7 14" id="KW-0812">Transmembrane</keyword>
<keyword evidence="9 14" id="KW-1133">Transmembrane helix</keyword>
<dbReference type="Pfam" id="PF14288">
    <property type="entry name" value="FKS1_dom1"/>
    <property type="match status" value="1"/>
</dbReference>
<keyword evidence="17" id="KW-1185">Reference proteome</keyword>
<evidence type="ECO:0000256" key="10">
    <source>
        <dbReference type="ARBA" id="ARBA00023136"/>
    </source>
</evidence>
<dbReference type="Proteomes" id="UP000015105">
    <property type="component" value="Chromosome 6D"/>
</dbReference>
<evidence type="ECO:0000313" key="16">
    <source>
        <dbReference type="EnsemblPlants" id="AET6Gv21015200.30"/>
    </source>
</evidence>
<keyword evidence="5" id="KW-0328">Glycosyltransferase</keyword>
<dbReference type="GO" id="GO:0003843">
    <property type="term" value="F:1,3-beta-D-glucan synthase activity"/>
    <property type="evidence" value="ECO:0007669"/>
    <property type="project" value="UniProtKB-EC"/>
</dbReference>
<dbReference type="PANTHER" id="PTHR12741:SF103">
    <property type="entry name" value="1,3-BETA-GLUCAN SYNTHASE"/>
    <property type="match status" value="1"/>
</dbReference>
<feature type="transmembrane region" description="Helical" evidence="14">
    <location>
        <begin position="568"/>
        <end position="592"/>
    </location>
</feature>
<dbReference type="Pfam" id="PF25968">
    <property type="entry name" value="CALS1"/>
    <property type="match status" value="1"/>
</dbReference>
<evidence type="ECO:0000256" key="4">
    <source>
        <dbReference type="ARBA" id="ARBA00022475"/>
    </source>
</evidence>
<feature type="transmembrane region" description="Helical" evidence="14">
    <location>
        <begin position="453"/>
        <end position="469"/>
    </location>
</feature>
<dbReference type="Gene3D" id="1.25.40.270">
    <property type="entry name" value="Vacuolar protein sorting-associated protein vta1"/>
    <property type="match status" value="1"/>
</dbReference>